<dbReference type="AlphaFoldDB" id="W2HFH1"/>
<proteinExistence type="predicted"/>
<reference evidence="2" key="1">
    <citation type="submission" date="2013-11" db="EMBL/GenBank/DDBJ databases">
        <title>The Genome Sequence of Phytophthora parasitica CJ02B3.</title>
        <authorList>
            <consortium name="The Broad Institute Genomics Platform"/>
            <person name="Russ C."/>
            <person name="Tyler B."/>
            <person name="Panabieres F."/>
            <person name="Shan W."/>
            <person name="Tripathy S."/>
            <person name="Grunwald N."/>
            <person name="Machado M."/>
            <person name="Johnson C.S."/>
            <person name="Arredondo F."/>
            <person name="Hong C."/>
            <person name="Coffey M."/>
            <person name="Young S.K."/>
            <person name="Zeng Q."/>
            <person name="Gargeya S."/>
            <person name="Fitzgerald M."/>
            <person name="Abouelleil A."/>
            <person name="Alvarado L."/>
            <person name="Chapman S.B."/>
            <person name="Gainer-Dewar J."/>
            <person name="Goldberg J."/>
            <person name="Griggs A."/>
            <person name="Gujja S."/>
            <person name="Hansen M."/>
            <person name="Howarth C."/>
            <person name="Imamovic A."/>
            <person name="Ireland A."/>
            <person name="Larimer J."/>
            <person name="McCowan C."/>
            <person name="Murphy C."/>
            <person name="Pearson M."/>
            <person name="Poon T.W."/>
            <person name="Priest M."/>
            <person name="Roberts A."/>
            <person name="Saif S."/>
            <person name="Shea T."/>
            <person name="Sykes S."/>
            <person name="Wortman J."/>
            <person name="Nusbaum C."/>
            <person name="Birren B."/>
        </authorList>
    </citation>
    <scope>NUCLEOTIDE SEQUENCE [LARGE SCALE GENOMIC DNA]</scope>
    <source>
        <strain evidence="2">CJ02B3</strain>
    </source>
</reference>
<gene>
    <name evidence="2" type="ORF">L915_03483</name>
</gene>
<name>W2HFH1_PHYNI</name>
<feature type="compositionally biased region" description="Polar residues" evidence="1">
    <location>
        <begin position="199"/>
        <end position="215"/>
    </location>
</feature>
<dbReference type="EMBL" id="KI684948">
    <property type="protein sequence ID" value="ETK93335.1"/>
    <property type="molecule type" value="Genomic_DNA"/>
</dbReference>
<feature type="compositionally biased region" description="Low complexity" evidence="1">
    <location>
        <begin position="248"/>
        <end position="258"/>
    </location>
</feature>
<protein>
    <submittedName>
        <fullName evidence="2">Uncharacterized protein</fullName>
    </submittedName>
</protein>
<feature type="region of interest" description="Disordered" evidence="1">
    <location>
        <begin position="198"/>
        <end position="265"/>
    </location>
</feature>
<feature type="compositionally biased region" description="Polar residues" evidence="1">
    <location>
        <begin position="154"/>
        <end position="183"/>
    </location>
</feature>
<feature type="region of interest" description="Disordered" evidence="1">
    <location>
        <begin position="123"/>
        <end position="184"/>
    </location>
</feature>
<evidence type="ECO:0000313" key="2">
    <source>
        <dbReference type="EMBL" id="ETK93335.1"/>
    </source>
</evidence>
<organism evidence="2">
    <name type="scientific">Phytophthora nicotianae</name>
    <name type="common">Potato buckeye rot agent</name>
    <name type="synonym">Phytophthora parasitica</name>
    <dbReference type="NCBI Taxonomy" id="4792"/>
    <lineage>
        <taxon>Eukaryota</taxon>
        <taxon>Sar</taxon>
        <taxon>Stramenopiles</taxon>
        <taxon>Oomycota</taxon>
        <taxon>Peronosporomycetes</taxon>
        <taxon>Peronosporales</taxon>
        <taxon>Peronosporaceae</taxon>
        <taxon>Phytophthora</taxon>
    </lineage>
</organism>
<feature type="compositionally biased region" description="Low complexity" evidence="1">
    <location>
        <begin position="223"/>
        <end position="241"/>
    </location>
</feature>
<accession>W2HFH1</accession>
<dbReference type="VEuPathDB" id="FungiDB:PPTG_19312"/>
<feature type="compositionally biased region" description="Polar residues" evidence="1">
    <location>
        <begin position="127"/>
        <end position="137"/>
    </location>
</feature>
<evidence type="ECO:0000256" key="1">
    <source>
        <dbReference type="SAM" id="MobiDB-lite"/>
    </source>
</evidence>
<sequence length="380" mass="42412">MAKLRTWQKHPEWTVKDAVQNLNVKKGTLIGWRNQYSDPQLKHFRVPPDVGNHIREKGGGRKHRTTSYEFDVQSFYDNCAREGEIPSHASILSYCQNIPQFALKKDKSQHSWVREFIKRYKTHHSSKTNSNSASNYKVRQAEDAESDNDPIPVSPTNDTFTSDIMTQNTTVSGERTTPGNLEDTTADKQDIFHSHDIDSTISVNCSTPSPGQPESGSEDSSNDVSAASGSEDSSNDGSAASESDDSNNDVSAASESSEPWCSNSDSETIHSKMILRSGKRKGCTTNSIVFTYETCILYYRVSNSQLELWIFFIYRFMGAAVGAVLTFGCPIFHGIEVAVVAQKGSNIALDMMRNFNWNVYPYLLLPVVKNNHISLLICEH</sequence>
<dbReference type="Proteomes" id="UP000053236">
    <property type="component" value="Unassembled WGS sequence"/>
</dbReference>